<dbReference type="PANTHER" id="PTHR45947:SF3">
    <property type="entry name" value="SULFOQUINOVOSYL TRANSFERASE SQD2"/>
    <property type="match status" value="1"/>
</dbReference>
<feature type="domain" description="Glycosyltransferase subfamily 4-like N-terminal" evidence="2">
    <location>
        <begin position="28"/>
        <end position="185"/>
    </location>
</feature>
<evidence type="ECO:0000313" key="4">
    <source>
        <dbReference type="Proteomes" id="UP000690515"/>
    </source>
</evidence>
<dbReference type="InterPro" id="IPR028098">
    <property type="entry name" value="Glyco_trans_4-like_N"/>
</dbReference>
<feature type="domain" description="Glycosyl transferase family 1" evidence="1">
    <location>
        <begin position="195"/>
        <end position="355"/>
    </location>
</feature>
<organism evidence="3 4">
    <name type="scientific">Zooshikella harenae</name>
    <dbReference type="NCBI Taxonomy" id="2827238"/>
    <lineage>
        <taxon>Bacteria</taxon>
        <taxon>Pseudomonadati</taxon>
        <taxon>Pseudomonadota</taxon>
        <taxon>Gammaproteobacteria</taxon>
        <taxon>Oceanospirillales</taxon>
        <taxon>Zooshikellaceae</taxon>
        <taxon>Zooshikella</taxon>
    </lineage>
</organism>
<reference evidence="3 4" key="1">
    <citation type="submission" date="2021-04" db="EMBL/GenBank/DDBJ databases">
        <authorList>
            <person name="Pira H."/>
            <person name="Risdian C."/>
            <person name="Wink J."/>
        </authorList>
    </citation>
    <scope>NUCLEOTIDE SEQUENCE [LARGE SCALE GENOMIC DNA]</scope>
    <source>
        <strain evidence="3 4">WH53</strain>
    </source>
</reference>
<sequence>MMESKIKKNDKPCSKALLHIISSSGYYGAEHVLVQYCRWLTQYQHYILCLCSDHKTLDLLIQVMEAENTSVYGTVGHKLSLLTLVKNSHQLLINENITAINCHGYKELWIALFASCRLSIPIIMIQHGFTRRNFKMICYQWLSIQSCRFKKVYKVICVAKEIADIYLASGVHKDKIIVIPNSVDVTNKSLCENVTENENQYMFGFVGRLSVEKGPDLFLKVYQNFLQCYPQDTPIKSVIIGDGPFQQKLVKLIEQNDTWQVDWVGYQSDVKQWLQRINILLITSRTEGTPLCALEAMAVGVPVIAFAVGGLVDLIEHERTGLLIPPNDISCFSYAIHRLLHEDKLRETIIKNAQAKVRWLNNQSRERLDTCYQQLA</sequence>
<gene>
    <name evidence="3" type="ORF">KCG35_16965</name>
</gene>
<accession>A0ABS5ZFA3</accession>
<dbReference type="CDD" id="cd03801">
    <property type="entry name" value="GT4_PimA-like"/>
    <property type="match status" value="1"/>
</dbReference>
<evidence type="ECO:0000259" key="2">
    <source>
        <dbReference type="Pfam" id="PF13439"/>
    </source>
</evidence>
<dbReference type="Proteomes" id="UP000690515">
    <property type="component" value="Unassembled WGS sequence"/>
</dbReference>
<keyword evidence="4" id="KW-1185">Reference proteome</keyword>
<dbReference type="PANTHER" id="PTHR45947">
    <property type="entry name" value="SULFOQUINOVOSYL TRANSFERASE SQD2"/>
    <property type="match status" value="1"/>
</dbReference>
<dbReference type="InterPro" id="IPR050194">
    <property type="entry name" value="Glycosyltransferase_grp1"/>
</dbReference>
<protein>
    <submittedName>
        <fullName evidence="3">Glycosyltransferase family 4 protein</fullName>
    </submittedName>
</protein>
<dbReference type="EMBL" id="JAGSOY010000047">
    <property type="protein sequence ID" value="MBU2712761.1"/>
    <property type="molecule type" value="Genomic_DNA"/>
</dbReference>
<evidence type="ECO:0000313" key="3">
    <source>
        <dbReference type="EMBL" id="MBU2712761.1"/>
    </source>
</evidence>
<comment type="caution">
    <text evidence="3">The sequence shown here is derived from an EMBL/GenBank/DDBJ whole genome shotgun (WGS) entry which is preliminary data.</text>
</comment>
<dbReference type="Pfam" id="PF00534">
    <property type="entry name" value="Glycos_transf_1"/>
    <property type="match status" value="1"/>
</dbReference>
<dbReference type="Gene3D" id="3.40.50.2000">
    <property type="entry name" value="Glycogen Phosphorylase B"/>
    <property type="match status" value="2"/>
</dbReference>
<dbReference type="InterPro" id="IPR001296">
    <property type="entry name" value="Glyco_trans_1"/>
</dbReference>
<name>A0ABS5ZFA3_9GAMM</name>
<dbReference type="SUPFAM" id="SSF53756">
    <property type="entry name" value="UDP-Glycosyltransferase/glycogen phosphorylase"/>
    <property type="match status" value="1"/>
</dbReference>
<evidence type="ECO:0000259" key="1">
    <source>
        <dbReference type="Pfam" id="PF00534"/>
    </source>
</evidence>
<dbReference type="Pfam" id="PF13439">
    <property type="entry name" value="Glyco_transf_4"/>
    <property type="match status" value="1"/>
</dbReference>
<proteinExistence type="predicted"/>
<dbReference type="RefSeq" id="WP_215820988.1">
    <property type="nucleotide sequence ID" value="NZ_JAGSOY010000047.1"/>
</dbReference>